<name>A0A147BDP0_IXORI</name>
<accession>A0A147BDP0</accession>
<dbReference type="EMBL" id="GEGO01006528">
    <property type="protein sequence ID" value="JAR88876.1"/>
    <property type="molecule type" value="Transcribed_RNA"/>
</dbReference>
<protein>
    <submittedName>
        <fullName evidence="1">Putative secreted protein</fullName>
    </submittedName>
</protein>
<sequence length="126" mass="14131">MPFRSWVLAVSPPPEISWCAALLSASSARQPAALRTAGATRWPRMPYCPLHWNTGWSDSCKLAFATGQPRQETRAESRCYRSCSTGSGTVSRRSRSPSTHCTYHCLTARVETWRKAASSWHLTWKS</sequence>
<reference evidence="1" key="1">
    <citation type="journal article" date="2018" name="PLoS Negl. Trop. Dis.">
        <title>Sialome diversity of ticks revealed by RNAseq of single tick salivary glands.</title>
        <authorList>
            <person name="Perner J."/>
            <person name="Kropackova S."/>
            <person name="Kopacek P."/>
            <person name="Ribeiro J.M."/>
        </authorList>
    </citation>
    <scope>NUCLEOTIDE SEQUENCE</scope>
    <source>
        <strain evidence="1">Siblings of single egg batch collected in Ceske Budejovice</strain>
        <tissue evidence="1">Salivary glands</tissue>
    </source>
</reference>
<dbReference type="AlphaFoldDB" id="A0A147BDP0"/>
<organism evidence="1">
    <name type="scientific">Ixodes ricinus</name>
    <name type="common">Common tick</name>
    <name type="synonym">Acarus ricinus</name>
    <dbReference type="NCBI Taxonomy" id="34613"/>
    <lineage>
        <taxon>Eukaryota</taxon>
        <taxon>Metazoa</taxon>
        <taxon>Ecdysozoa</taxon>
        <taxon>Arthropoda</taxon>
        <taxon>Chelicerata</taxon>
        <taxon>Arachnida</taxon>
        <taxon>Acari</taxon>
        <taxon>Parasitiformes</taxon>
        <taxon>Ixodida</taxon>
        <taxon>Ixodoidea</taxon>
        <taxon>Ixodidae</taxon>
        <taxon>Ixodinae</taxon>
        <taxon>Ixodes</taxon>
    </lineage>
</organism>
<proteinExistence type="predicted"/>
<evidence type="ECO:0000313" key="1">
    <source>
        <dbReference type="EMBL" id="JAR88876.1"/>
    </source>
</evidence>